<dbReference type="PROSITE" id="PS50966">
    <property type="entry name" value="ZF_SWIM"/>
    <property type="match status" value="1"/>
</dbReference>
<accession>F6B888</accession>
<dbReference type="Proteomes" id="UP000009226">
    <property type="component" value="Chromosome"/>
</dbReference>
<dbReference type="InterPro" id="IPR007527">
    <property type="entry name" value="Znf_SWIM"/>
</dbReference>
<protein>
    <submittedName>
        <fullName evidence="3">Zinc finger SWIM domain-containing protein</fullName>
    </submittedName>
</protein>
<reference evidence="3" key="1">
    <citation type="submission" date="2011-05" db="EMBL/GenBank/DDBJ databases">
        <title>Complete sequence of Desulfotomaculum carboxydivorans CO-1-SRB.</title>
        <authorList>
            <consortium name="US DOE Joint Genome Institute"/>
            <person name="Lucas S."/>
            <person name="Han J."/>
            <person name="Lapidus A."/>
            <person name="Cheng J.-F."/>
            <person name="Goodwin L."/>
            <person name="Pitluck S."/>
            <person name="Peters L."/>
            <person name="Mikhailova N."/>
            <person name="Lu M."/>
            <person name="Han C."/>
            <person name="Tapia R."/>
            <person name="Land M."/>
            <person name="Hauser L."/>
            <person name="Kyrpides N."/>
            <person name="Ivanova N."/>
            <person name="Pagani I."/>
            <person name="Stams A."/>
            <person name="Plugge C."/>
            <person name="Muyzer G."/>
            <person name="Kuever J."/>
            <person name="Parshina S."/>
            <person name="Ivanova A."/>
            <person name="Nazina T."/>
            <person name="Woyke T."/>
        </authorList>
    </citation>
    <scope>NUCLEOTIDE SEQUENCE [LARGE SCALE GENOMIC DNA]</scope>
    <source>
        <strain evidence="3">CO-1-SRB</strain>
    </source>
</reference>
<keyword evidence="4" id="KW-1185">Reference proteome</keyword>
<dbReference type="HOGENOM" id="CLU_178348_0_0_9"/>
<dbReference type="AlphaFoldDB" id="F6B888"/>
<keyword evidence="1" id="KW-0862">Zinc</keyword>
<evidence type="ECO:0000313" key="4">
    <source>
        <dbReference type="Proteomes" id="UP000009226"/>
    </source>
</evidence>
<organism evidence="3 4">
    <name type="scientific">Desulfotomaculum nigrificans (strain DSM 14880 / VKM B-2319 / CO-1-SRB)</name>
    <name type="common">Desulfotomaculum carboxydivorans</name>
    <dbReference type="NCBI Taxonomy" id="868595"/>
    <lineage>
        <taxon>Bacteria</taxon>
        <taxon>Bacillati</taxon>
        <taxon>Bacillota</taxon>
        <taxon>Clostridia</taxon>
        <taxon>Eubacteriales</taxon>
        <taxon>Desulfotomaculaceae</taxon>
        <taxon>Desulfotomaculum</taxon>
    </lineage>
</organism>
<keyword evidence="1" id="KW-0479">Metal-binding</keyword>
<dbReference type="Pfam" id="PF04434">
    <property type="entry name" value="SWIM"/>
    <property type="match status" value="1"/>
</dbReference>
<feature type="domain" description="SWIM-type" evidence="2">
    <location>
        <begin position="52"/>
        <end position="86"/>
    </location>
</feature>
<sequence length="106" mass="11911">MLRKVLAKVEEGRFARGLAGLQAGWQFEVKHRVFVKRGVEVAGYVKYNGKQYGVQIEPGSCFCSCEDAMSRKTLCKHIAFVAMAELAFYAAERSAHRQPQEVRPTS</sequence>
<dbReference type="KEGG" id="dca:Desca_0646"/>
<dbReference type="EMBL" id="CP002736">
    <property type="protein sequence ID" value="AEF93533.1"/>
    <property type="molecule type" value="Genomic_DNA"/>
</dbReference>
<evidence type="ECO:0000256" key="1">
    <source>
        <dbReference type="PROSITE-ProRule" id="PRU00325"/>
    </source>
</evidence>
<proteinExistence type="predicted"/>
<keyword evidence="1" id="KW-0863">Zinc-finger</keyword>
<name>F6B888_DESCC</name>
<evidence type="ECO:0000259" key="2">
    <source>
        <dbReference type="PROSITE" id="PS50966"/>
    </source>
</evidence>
<evidence type="ECO:0000313" key="3">
    <source>
        <dbReference type="EMBL" id="AEF93533.1"/>
    </source>
</evidence>
<gene>
    <name evidence="3" type="ordered locus">Desca_0646</name>
</gene>
<dbReference type="RefSeq" id="WP_013809760.1">
    <property type="nucleotide sequence ID" value="NC_015565.1"/>
</dbReference>
<dbReference type="GO" id="GO:0008270">
    <property type="term" value="F:zinc ion binding"/>
    <property type="evidence" value="ECO:0007669"/>
    <property type="project" value="UniProtKB-KW"/>
</dbReference>